<protein>
    <submittedName>
        <fullName evidence="1">Uncharacterized protein</fullName>
    </submittedName>
</protein>
<keyword evidence="2" id="KW-1185">Reference proteome</keyword>
<evidence type="ECO:0000313" key="2">
    <source>
        <dbReference type="Proteomes" id="UP000625711"/>
    </source>
</evidence>
<proteinExistence type="predicted"/>
<organism evidence="1 2">
    <name type="scientific">Rhynchophorus ferrugineus</name>
    <name type="common">Red palm weevil</name>
    <name type="synonym">Curculio ferrugineus</name>
    <dbReference type="NCBI Taxonomy" id="354439"/>
    <lineage>
        <taxon>Eukaryota</taxon>
        <taxon>Metazoa</taxon>
        <taxon>Ecdysozoa</taxon>
        <taxon>Arthropoda</taxon>
        <taxon>Hexapoda</taxon>
        <taxon>Insecta</taxon>
        <taxon>Pterygota</taxon>
        <taxon>Neoptera</taxon>
        <taxon>Endopterygota</taxon>
        <taxon>Coleoptera</taxon>
        <taxon>Polyphaga</taxon>
        <taxon>Cucujiformia</taxon>
        <taxon>Curculionidae</taxon>
        <taxon>Dryophthorinae</taxon>
        <taxon>Rhynchophorus</taxon>
    </lineage>
</organism>
<evidence type="ECO:0000313" key="1">
    <source>
        <dbReference type="EMBL" id="KAF7274927.1"/>
    </source>
</evidence>
<dbReference type="Proteomes" id="UP000625711">
    <property type="component" value="Unassembled WGS sequence"/>
</dbReference>
<comment type="caution">
    <text evidence="1">The sequence shown here is derived from an EMBL/GenBank/DDBJ whole genome shotgun (WGS) entry which is preliminary data.</text>
</comment>
<dbReference type="EMBL" id="JAACXV010011805">
    <property type="protein sequence ID" value="KAF7274927.1"/>
    <property type="molecule type" value="Genomic_DNA"/>
</dbReference>
<gene>
    <name evidence="1" type="ORF">GWI33_012410</name>
</gene>
<dbReference type="AlphaFoldDB" id="A0A834I9F4"/>
<name>A0A834I9F4_RHYFE</name>
<sequence length="104" mass="11293">MFNNNATASPLERHSCHTCSEQKTTKPKLATHDVFPAAGSSVSTVCARPGVTAASGRCRRIVRYTGKVYFVGVQMYSQSFRFYFIAGLGDGNGDMSPEIIPARN</sequence>
<accession>A0A834I9F4</accession>
<reference evidence="1" key="1">
    <citation type="submission" date="2020-08" db="EMBL/GenBank/DDBJ databases">
        <title>Genome sequencing and assembly of the red palm weevil Rhynchophorus ferrugineus.</title>
        <authorList>
            <person name="Dias G.B."/>
            <person name="Bergman C.M."/>
            <person name="Manee M."/>
        </authorList>
    </citation>
    <scope>NUCLEOTIDE SEQUENCE</scope>
    <source>
        <strain evidence="1">AA-2017</strain>
        <tissue evidence="1">Whole larva</tissue>
    </source>
</reference>